<dbReference type="STRING" id="83401.SAMN05421742_10197"/>
<dbReference type="AlphaFoldDB" id="A0A1G7TU54"/>
<dbReference type="Gene3D" id="2.60.260.40">
    <property type="entry name" value="q5lls5 like domains"/>
    <property type="match status" value="1"/>
</dbReference>
<reference evidence="3" key="1">
    <citation type="submission" date="2016-10" db="EMBL/GenBank/DDBJ databases">
        <authorList>
            <person name="Varghese N."/>
            <person name="Submissions S."/>
        </authorList>
    </citation>
    <scope>NUCLEOTIDE SEQUENCE [LARGE SCALE GENOMIC DNA]</scope>
    <source>
        <strain evidence="3">930I</strain>
    </source>
</reference>
<dbReference type="InterPro" id="IPR019401">
    <property type="entry name" value="Znf_CHCC"/>
</dbReference>
<proteinExistence type="predicted"/>
<sequence>MTTLPDTPAQANQVDPAERTVMTRETRVMCDGGEGPLGHPAVYLSIRPDVGEEICPYCSRRFVLDRGDRAA</sequence>
<feature type="domain" description="Zinc finger CHCC-type" evidence="1">
    <location>
        <begin position="26"/>
        <end position="62"/>
    </location>
</feature>
<gene>
    <name evidence="2" type="ORF">SAMN05421742_10197</name>
</gene>
<keyword evidence="3" id="KW-1185">Reference proteome</keyword>
<accession>A0A1G7TU54</accession>
<evidence type="ECO:0000313" key="2">
    <source>
        <dbReference type="EMBL" id="SDG38544.1"/>
    </source>
</evidence>
<organism evidence="2 3">
    <name type="scientific">Roseospirillum parvum</name>
    <dbReference type="NCBI Taxonomy" id="83401"/>
    <lineage>
        <taxon>Bacteria</taxon>
        <taxon>Pseudomonadati</taxon>
        <taxon>Pseudomonadota</taxon>
        <taxon>Alphaproteobacteria</taxon>
        <taxon>Rhodospirillales</taxon>
        <taxon>Rhodospirillaceae</taxon>
        <taxon>Roseospirillum</taxon>
    </lineage>
</organism>
<dbReference type="EMBL" id="FNCV01000001">
    <property type="protein sequence ID" value="SDG38544.1"/>
    <property type="molecule type" value="Genomic_DNA"/>
</dbReference>
<protein>
    <submittedName>
        <fullName evidence="2">Uncharacterized conserved protein, contains Zn-finger domain</fullName>
    </submittedName>
</protein>
<evidence type="ECO:0000259" key="1">
    <source>
        <dbReference type="Pfam" id="PF10276"/>
    </source>
</evidence>
<evidence type="ECO:0000313" key="3">
    <source>
        <dbReference type="Proteomes" id="UP000217076"/>
    </source>
</evidence>
<dbReference type="Proteomes" id="UP000217076">
    <property type="component" value="Unassembled WGS sequence"/>
</dbReference>
<dbReference type="Pfam" id="PF10276">
    <property type="entry name" value="zf-CHCC"/>
    <property type="match status" value="1"/>
</dbReference>
<name>A0A1G7TU54_9PROT</name>
<dbReference type="RefSeq" id="WP_218119445.1">
    <property type="nucleotide sequence ID" value="NZ_FNCV01000001.1"/>
</dbReference>